<keyword evidence="4" id="KW-0804">Transcription</keyword>
<dbReference type="InterPro" id="IPR000847">
    <property type="entry name" value="LysR_HTH_N"/>
</dbReference>
<dbReference type="InterPro" id="IPR036390">
    <property type="entry name" value="WH_DNA-bd_sf"/>
</dbReference>
<keyword evidence="7" id="KW-1185">Reference proteome</keyword>
<evidence type="ECO:0000313" key="6">
    <source>
        <dbReference type="EMBL" id="WAX56089.1"/>
    </source>
</evidence>
<gene>
    <name evidence="6" type="ORF">M6B22_16310</name>
</gene>
<dbReference type="Pfam" id="PF03466">
    <property type="entry name" value="LysR_substrate"/>
    <property type="match status" value="1"/>
</dbReference>
<organism evidence="6 7">
    <name type="scientific">Jatrophihabitans cynanchi</name>
    <dbReference type="NCBI Taxonomy" id="2944128"/>
    <lineage>
        <taxon>Bacteria</taxon>
        <taxon>Bacillati</taxon>
        <taxon>Actinomycetota</taxon>
        <taxon>Actinomycetes</taxon>
        <taxon>Jatrophihabitantales</taxon>
        <taxon>Jatrophihabitantaceae</taxon>
        <taxon>Jatrophihabitans</taxon>
    </lineage>
</organism>
<dbReference type="Gene3D" id="3.40.190.10">
    <property type="entry name" value="Periplasmic binding protein-like II"/>
    <property type="match status" value="2"/>
</dbReference>
<dbReference type="SUPFAM" id="SSF46785">
    <property type="entry name" value="Winged helix' DNA-binding domain"/>
    <property type="match status" value="1"/>
</dbReference>
<sequence>MDPRTLIALVAVGREGSFSRAADSLGFTQSAVSQQIHRLERAVGHALIERPGGPRPVVLTAAGQVLRTHAEAILARMASAQADLDALRDGSAGVLRIGCYQSVGVRILPRLLSAFHRGWPQVRVELTEAEDDGELLHAVERGELDLSFVVYPMPPGPFAHVELMVDPYVVATHRDHALGSGSGPVRLSDLVGVPLVTYAHMREVHAIENRLGRPELAHQVVLRSNDNGTILGLAAEGLGAAVVSWLSVDPNRSEMCVRPLAGVPPRVVGIAWHRDRHRVPAADAFTRLAQQEALREHRLAESGLAQ</sequence>
<evidence type="ECO:0000256" key="1">
    <source>
        <dbReference type="ARBA" id="ARBA00009437"/>
    </source>
</evidence>
<dbReference type="Pfam" id="PF00126">
    <property type="entry name" value="HTH_1"/>
    <property type="match status" value="1"/>
</dbReference>
<dbReference type="InterPro" id="IPR005119">
    <property type="entry name" value="LysR_subst-bd"/>
</dbReference>
<feature type="domain" description="HTH lysR-type" evidence="5">
    <location>
        <begin position="1"/>
        <end position="60"/>
    </location>
</feature>
<name>A0ABY7JUN9_9ACTN</name>
<evidence type="ECO:0000259" key="5">
    <source>
        <dbReference type="PROSITE" id="PS50931"/>
    </source>
</evidence>
<dbReference type="InterPro" id="IPR050950">
    <property type="entry name" value="HTH-type_LysR_regulators"/>
</dbReference>
<dbReference type="Proteomes" id="UP001164693">
    <property type="component" value="Chromosome"/>
</dbReference>
<evidence type="ECO:0000256" key="3">
    <source>
        <dbReference type="ARBA" id="ARBA00023125"/>
    </source>
</evidence>
<dbReference type="PROSITE" id="PS50931">
    <property type="entry name" value="HTH_LYSR"/>
    <property type="match status" value="1"/>
</dbReference>
<comment type="similarity">
    <text evidence="1">Belongs to the LysR transcriptional regulatory family.</text>
</comment>
<dbReference type="InterPro" id="IPR036388">
    <property type="entry name" value="WH-like_DNA-bd_sf"/>
</dbReference>
<dbReference type="PRINTS" id="PR00039">
    <property type="entry name" value="HTHLYSR"/>
</dbReference>
<proteinExistence type="inferred from homology"/>
<accession>A0ABY7JUN9</accession>
<reference evidence="6" key="1">
    <citation type="submission" date="2022-05" db="EMBL/GenBank/DDBJ databases">
        <title>Jatrophihabitans sp. SB3-54 whole genome sequence.</title>
        <authorList>
            <person name="Suh M.K."/>
            <person name="Eom M.K."/>
            <person name="Kim J.S."/>
            <person name="Kim H.S."/>
            <person name="Do H.E."/>
            <person name="Shin Y.K."/>
            <person name="Lee J.-S."/>
        </authorList>
    </citation>
    <scope>NUCLEOTIDE SEQUENCE</scope>
    <source>
        <strain evidence="6">SB3-54</strain>
    </source>
</reference>
<evidence type="ECO:0000256" key="4">
    <source>
        <dbReference type="ARBA" id="ARBA00023163"/>
    </source>
</evidence>
<evidence type="ECO:0000256" key="2">
    <source>
        <dbReference type="ARBA" id="ARBA00023015"/>
    </source>
</evidence>
<dbReference type="EMBL" id="CP097463">
    <property type="protein sequence ID" value="WAX56089.1"/>
    <property type="molecule type" value="Genomic_DNA"/>
</dbReference>
<dbReference type="RefSeq" id="WP_269442617.1">
    <property type="nucleotide sequence ID" value="NZ_CP097463.1"/>
</dbReference>
<protein>
    <submittedName>
        <fullName evidence="6">LysR family transcriptional regulator</fullName>
    </submittedName>
</protein>
<dbReference type="SUPFAM" id="SSF53850">
    <property type="entry name" value="Periplasmic binding protein-like II"/>
    <property type="match status" value="1"/>
</dbReference>
<dbReference type="PANTHER" id="PTHR30419">
    <property type="entry name" value="HTH-TYPE TRANSCRIPTIONAL REGULATOR YBHD"/>
    <property type="match status" value="1"/>
</dbReference>
<keyword evidence="2" id="KW-0805">Transcription regulation</keyword>
<dbReference type="CDD" id="cd05466">
    <property type="entry name" value="PBP2_LTTR_substrate"/>
    <property type="match status" value="1"/>
</dbReference>
<keyword evidence="3" id="KW-0238">DNA-binding</keyword>
<evidence type="ECO:0000313" key="7">
    <source>
        <dbReference type="Proteomes" id="UP001164693"/>
    </source>
</evidence>
<dbReference type="Gene3D" id="1.10.10.10">
    <property type="entry name" value="Winged helix-like DNA-binding domain superfamily/Winged helix DNA-binding domain"/>
    <property type="match status" value="1"/>
</dbReference>